<accession>A0AAV4RB85</accession>
<evidence type="ECO:0000313" key="2">
    <source>
        <dbReference type="Proteomes" id="UP001054945"/>
    </source>
</evidence>
<reference evidence="1 2" key="1">
    <citation type="submission" date="2021-06" db="EMBL/GenBank/DDBJ databases">
        <title>Caerostris extrusa draft genome.</title>
        <authorList>
            <person name="Kono N."/>
            <person name="Arakawa K."/>
        </authorList>
    </citation>
    <scope>NUCLEOTIDE SEQUENCE [LARGE SCALE GENOMIC DNA]</scope>
</reference>
<sequence>MAASESLQPIYQKPVFVWHPCNYFLSPHLSSALLSGEHTVAEHGSSSTGADTHKIQQSGKVSAALLSAVKEKPQCPCSYQQKESNLLLPSCVFLESKGCPWGH</sequence>
<dbReference type="EMBL" id="BPLR01007514">
    <property type="protein sequence ID" value="GIY17480.1"/>
    <property type="molecule type" value="Genomic_DNA"/>
</dbReference>
<comment type="caution">
    <text evidence="1">The sequence shown here is derived from an EMBL/GenBank/DDBJ whole genome shotgun (WGS) entry which is preliminary data.</text>
</comment>
<protein>
    <submittedName>
        <fullName evidence="1">Uncharacterized protein</fullName>
    </submittedName>
</protein>
<gene>
    <name evidence="1" type="ORF">CEXT_608141</name>
</gene>
<dbReference type="Proteomes" id="UP001054945">
    <property type="component" value="Unassembled WGS sequence"/>
</dbReference>
<organism evidence="1 2">
    <name type="scientific">Caerostris extrusa</name>
    <name type="common">Bark spider</name>
    <name type="synonym">Caerostris bankana</name>
    <dbReference type="NCBI Taxonomy" id="172846"/>
    <lineage>
        <taxon>Eukaryota</taxon>
        <taxon>Metazoa</taxon>
        <taxon>Ecdysozoa</taxon>
        <taxon>Arthropoda</taxon>
        <taxon>Chelicerata</taxon>
        <taxon>Arachnida</taxon>
        <taxon>Araneae</taxon>
        <taxon>Araneomorphae</taxon>
        <taxon>Entelegynae</taxon>
        <taxon>Araneoidea</taxon>
        <taxon>Araneidae</taxon>
        <taxon>Caerostris</taxon>
    </lineage>
</organism>
<evidence type="ECO:0000313" key="1">
    <source>
        <dbReference type="EMBL" id="GIY17480.1"/>
    </source>
</evidence>
<dbReference type="AlphaFoldDB" id="A0AAV4RB85"/>
<keyword evidence="2" id="KW-1185">Reference proteome</keyword>
<proteinExistence type="predicted"/>
<name>A0AAV4RB85_CAEEX</name>